<dbReference type="PANTHER" id="PTHR48098">
    <property type="entry name" value="ENTEROCHELIN ESTERASE-RELATED"/>
    <property type="match status" value="1"/>
</dbReference>
<dbReference type="EMBL" id="BAAAQX010000003">
    <property type="protein sequence ID" value="GAA2205996.1"/>
    <property type="molecule type" value="Genomic_DNA"/>
</dbReference>
<evidence type="ECO:0000256" key="5">
    <source>
        <dbReference type="SAM" id="MobiDB-lite"/>
    </source>
</evidence>
<dbReference type="Gene3D" id="2.60.40.10">
    <property type="entry name" value="Immunoglobulins"/>
    <property type="match status" value="1"/>
</dbReference>
<dbReference type="InterPro" id="IPR013783">
    <property type="entry name" value="Ig-like_fold"/>
</dbReference>
<dbReference type="InterPro" id="IPR021764">
    <property type="entry name" value="Enterochelin_esterase_N"/>
</dbReference>
<evidence type="ECO:0000256" key="1">
    <source>
        <dbReference type="ARBA" id="ARBA00004496"/>
    </source>
</evidence>
<organism evidence="7 8">
    <name type="scientific">Nonomuraea monospora</name>
    <dbReference type="NCBI Taxonomy" id="568818"/>
    <lineage>
        <taxon>Bacteria</taxon>
        <taxon>Bacillati</taxon>
        <taxon>Actinomycetota</taxon>
        <taxon>Actinomycetes</taxon>
        <taxon>Streptosporangiales</taxon>
        <taxon>Streptosporangiaceae</taxon>
        <taxon>Nonomuraea</taxon>
    </lineage>
</organism>
<evidence type="ECO:0000256" key="4">
    <source>
        <dbReference type="ARBA" id="ARBA00024201"/>
    </source>
</evidence>
<feature type="domain" description="Enterochelin esterase N-terminal" evidence="6">
    <location>
        <begin position="39"/>
        <end position="91"/>
    </location>
</feature>
<sequence>MRDLPPRVPRPAPPPTLPAPTLDLDVSPLVTEVDAGHRAVTFSWRGQAAEVRVLANKLTHDTDAALMERTGDLWHRTYLVPAGWRASYRLSVDGVLTTDPRNPRVWQGFSVAETVPPSPWLTPGGEPRHELTRHPIGWRYDPVRPPRATLVVLDGEHWVDDLPVMLDNLISAGALPPVTAWLVESGPERARLLTCNPAFVDALPYEGATVIAGQSFGGLAAVYAAHRRPDRFVAAVSQSGSFWWPNGPSPEWLTGELSGTAPTVHLQVGTDEWALAGPTARLRERVGEMSTFREFGGGHDRYCWRNELADGLITAFATLPR</sequence>
<dbReference type="Gene3D" id="3.40.50.1820">
    <property type="entry name" value="alpha/beta hydrolase"/>
    <property type="match status" value="1"/>
</dbReference>
<comment type="similarity">
    <text evidence="4">Belongs to the Fes family.</text>
</comment>
<dbReference type="RefSeq" id="WP_344471813.1">
    <property type="nucleotide sequence ID" value="NZ_BAAAQX010000003.1"/>
</dbReference>
<keyword evidence="3" id="KW-0378">Hydrolase</keyword>
<dbReference type="Pfam" id="PF00756">
    <property type="entry name" value="Esterase"/>
    <property type="match status" value="1"/>
</dbReference>
<dbReference type="InterPro" id="IPR029058">
    <property type="entry name" value="AB_hydrolase_fold"/>
</dbReference>
<name>A0ABP5P2D0_9ACTN</name>
<evidence type="ECO:0000313" key="8">
    <source>
        <dbReference type="Proteomes" id="UP001499843"/>
    </source>
</evidence>
<comment type="caution">
    <text evidence="7">The sequence shown here is derived from an EMBL/GenBank/DDBJ whole genome shotgun (WGS) entry which is preliminary data.</text>
</comment>
<dbReference type="SUPFAM" id="SSF53474">
    <property type="entry name" value="alpha/beta-Hydrolases"/>
    <property type="match status" value="1"/>
</dbReference>
<dbReference type="PANTHER" id="PTHR48098:SF3">
    <property type="entry name" value="IRON(III) ENTEROBACTIN ESTERASE"/>
    <property type="match status" value="1"/>
</dbReference>
<evidence type="ECO:0000256" key="3">
    <source>
        <dbReference type="ARBA" id="ARBA00022801"/>
    </source>
</evidence>
<feature type="region of interest" description="Disordered" evidence="5">
    <location>
        <begin position="1"/>
        <end position="23"/>
    </location>
</feature>
<dbReference type="InterPro" id="IPR050583">
    <property type="entry name" value="Mycobacterial_A85_antigen"/>
</dbReference>
<keyword evidence="8" id="KW-1185">Reference proteome</keyword>
<dbReference type="InterPro" id="IPR000801">
    <property type="entry name" value="Esterase-like"/>
</dbReference>
<evidence type="ECO:0000259" key="6">
    <source>
        <dbReference type="Pfam" id="PF11806"/>
    </source>
</evidence>
<dbReference type="InterPro" id="IPR014756">
    <property type="entry name" value="Ig_E-set"/>
</dbReference>
<evidence type="ECO:0000313" key="7">
    <source>
        <dbReference type="EMBL" id="GAA2205996.1"/>
    </source>
</evidence>
<dbReference type="Proteomes" id="UP001499843">
    <property type="component" value="Unassembled WGS sequence"/>
</dbReference>
<gene>
    <name evidence="7" type="ORF">GCM10009850_014540</name>
</gene>
<dbReference type="SUPFAM" id="SSF81296">
    <property type="entry name" value="E set domains"/>
    <property type="match status" value="1"/>
</dbReference>
<dbReference type="Pfam" id="PF11806">
    <property type="entry name" value="Enterochelin_N"/>
    <property type="match status" value="1"/>
</dbReference>
<protein>
    <recommendedName>
        <fullName evidence="6">Enterochelin esterase N-terminal domain-containing protein</fullName>
    </recommendedName>
</protein>
<comment type="subcellular location">
    <subcellularLocation>
        <location evidence="1">Cytoplasm</location>
    </subcellularLocation>
</comment>
<keyword evidence="2" id="KW-0963">Cytoplasm</keyword>
<accession>A0ABP5P2D0</accession>
<reference evidence="8" key="1">
    <citation type="journal article" date="2019" name="Int. J. Syst. Evol. Microbiol.">
        <title>The Global Catalogue of Microorganisms (GCM) 10K type strain sequencing project: providing services to taxonomists for standard genome sequencing and annotation.</title>
        <authorList>
            <consortium name="The Broad Institute Genomics Platform"/>
            <consortium name="The Broad Institute Genome Sequencing Center for Infectious Disease"/>
            <person name="Wu L."/>
            <person name="Ma J."/>
        </authorList>
    </citation>
    <scope>NUCLEOTIDE SEQUENCE [LARGE SCALE GENOMIC DNA]</scope>
    <source>
        <strain evidence="8">JCM 16114</strain>
    </source>
</reference>
<proteinExistence type="inferred from homology"/>
<evidence type="ECO:0000256" key="2">
    <source>
        <dbReference type="ARBA" id="ARBA00022490"/>
    </source>
</evidence>
<feature type="compositionally biased region" description="Pro residues" evidence="5">
    <location>
        <begin position="1"/>
        <end position="18"/>
    </location>
</feature>